<feature type="transmembrane region" description="Helical" evidence="7">
    <location>
        <begin position="154"/>
        <end position="176"/>
    </location>
</feature>
<dbReference type="AlphaFoldDB" id="A0A4V2UY65"/>
<keyword evidence="2 7" id="KW-0813">Transport</keyword>
<gene>
    <name evidence="9" type="ORF">EDC64_103272</name>
</gene>
<evidence type="ECO:0000256" key="4">
    <source>
        <dbReference type="ARBA" id="ARBA00022692"/>
    </source>
</evidence>
<evidence type="ECO:0000256" key="2">
    <source>
        <dbReference type="ARBA" id="ARBA00022448"/>
    </source>
</evidence>
<keyword evidence="5 7" id="KW-1133">Transmembrane helix</keyword>
<dbReference type="Pfam" id="PF00528">
    <property type="entry name" value="BPD_transp_1"/>
    <property type="match status" value="1"/>
</dbReference>
<dbReference type="SUPFAM" id="SSF161098">
    <property type="entry name" value="MetI-like"/>
    <property type="match status" value="1"/>
</dbReference>
<comment type="similarity">
    <text evidence="7">Belongs to the binding-protein-dependent transport system permease family.</text>
</comment>
<proteinExistence type="inferred from homology"/>
<dbReference type="PROSITE" id="PS50928">
    <property type="entry name" value="ABC_TM1"/>
    <property type="match status" value="1"/>
</dbReference>
<feature type="transmembrane region" description="Helical" evidence="7">
    <location>
        <begin position="126"/>
        <end position="148"/>
    </location>
</feature>
<dbReference type="PANTHER" id="PTHR30151">
    <property type="entry name" value="ALKANE SULFONATE ABC TRANSPORTER-RELATED, MEMBRANE SUBUNIT"/>
    <property type="match status" value="1"/>
</dbReference>
<dbReference type="InterPro" id="IPR000515">
    <property type="entry name" value="MetI-like"/>
</dbReference>
<feature type="transmembrane region" description="Helical" evidence="7">
    <location>
        <begin position="95"/>
        <end position="114"/>
    </location>
</feature>
<organism evidence="9 10">
    <name type="scientific">Aquabacter spiritensis</name>
    <dbReference type="NCBI Taxonomy" id="933073"/>
    <lineage>
        <taxon>Bacteria</taxon>
        <taxon>Pseudomonadati</taxon>
        <taxon>Pseudomonadota</taxon>
        <taxon>Alphaproteobacteria</taxon>
        <taxon>Hyphomicrobiales</taxon>
        <taxon>Xanthobacteraceae</taxon>
        <taxon>Aquabacter</taxon>
    </lineage>
</organism>
<accession>A0A4V2UY65</accession>
<keyword evidence="6 7" id="KW-0472">Membrane</keyword>
<feature type="transmembrane region" description="Helical" evidence="7">
    <location>
        <begin position="197"/>
        <end position="223"/>
    </location>
</feature>
<keyword evidence="3" id="KW-1003">Cell membrane</keyword>
<evidence type="ECO:0000256" key="3">
    <source>
        <dbReference type="ARBA" id="ARBA00022475"/>
    </source>
</evidence>
<evidence type="ECO:0000256" key="6">
    <source>
        <dbReference type="ARBA" id="ARBA00023136"/>
    </source>
</evidence>
<comment type="caution">
    <text evidence="9">The sequence shown here is derived from an EMBL/GenBank/DDBJ whole genome shotgun (WGS) entry which is preliminary data.</text>
</comment>
<dbReference type="Proteomes" id="UP000294664">
    <property type="component" value="Unassembled WGS sequence"/>
</dbReference>
<dbReference type="PANTHER" id="PTHR30151:SF20">
    <property type="entry name" value="ABC TRANSPORTER PERMEASE PROTEIN HI_0355-RELATED"/>
    <property type="match status" value="1"/>
</dbReference>
<protein>
    <submittedName>
        <fullName evidence="9">NitT/TauT family transport system permease protein</fullName>
    </submittedName>
</protein>
<dbReference type="Gene3D" id="1.10.3720.10">
    <property type="entry name" value="MetI-like"/>
    <property type="match status" value="1"/>
</dbReference>
<evidence type="ECO:0000256" key="7">
    <source>
        <dbReference type="RuleBase" id="RU363032"/>
    </source>
</evidence>
<evidence type="ECO:0000256" key="5">
    <source>
        <dbReference type="ARBA" id="ARBA00022989"/>
    </source>
</evidence>
<feature type="transmembrane region" description="Helical" evidence="7">
    <location>
        <begin position="34"/>
        <end position="53"/>
    </location>
</feature>
<evidence type="ECO:0000256" key="1">
    <source>
        <dbReference type="ARBA" id="ARBA00004651"/>
    </source>
</evidence>
<name>A0A4V2UY65_9HYPH</name>
<reference evidence="9 10" key="1">
    <citation type="submission" date="2019-03" db="EMBL/GenBank/DDBJ databases">
        <title>Genomic Encyclopedia of Type Strains, Phase IV (KMG-IV): sequencing the most valuable type-strain genomes for metagenomic binning, comparative biology and taxonomic classification.</title>
        <authorList>
            <person name="Goeker M."/>
        </authorList>
    </citation>
    <scope>NUCLEOTIDE SEQUENCE [LARGE SCALE GENOMIC DNA]</scope>
    <source>
        <strain evidence="9 10">DSM 9035</strain>
    </source>
</reference>
<dbReference type="EMBL" id="SMAI01000003">
    <property type="protein sequence ID" value="TCT06168.1"/>
    <property type="molecule type" value="Genomic_DNA"/>
</dbReference>
<feature type="transmembrane region" description="Helical" evidence="7">
    <location>
        <begin position="243"/>
        <end position="264"/>
    </location>
</feature>
<keyword evidence="10" id="KW-1185">Reference proteome</keyword>
<keyword evidence="4 7" id="KW-0812">Transmembrane</keyword>
<dbReference type="RefSeq" id="WP_132030681.1">
    <property type="nucleotide sequence ID" value="NZ_SMAI01000003.1"/>
</dbReference>
<feature type="domain" description="ABC transmembrane type-1" evidence="8">
    <location>
        <begin position="88"/>
        <end position="268"/>
    </location>
</feature>
<evidence type="ECO:0000259" key="8">
    <source>
        <dbReference type="PROSITE" id="PS50928"/>
    </source>
</evidence>
<dbReference type="InterPro" id="IPR035906">
    <property type="entry name" value="MetI-like_sf"/>
</dbReference>
<dbReference type="GO" id="GO:0055085">
    <property type="term" value="P:transmembrane transport"/>
    <property type="evidence" value="ECO:0007669"/>
    <property type="project" value="InterPro"/>
</dbReference>
<dbReference type="GO" id="GO:0005886">
    <property type="term" value="C:plasma membrane"/>
    <property type="evidence" value="ECO:0007669"/>
    <property type="project" value="UniProtKB-SubCell"/>
</dbReference>
<dbReference type="CDD" id="cd06261">
    <property type="entry name" value="TM_PBP2"/>
    <property type="match status" value="1"/>
</dbReference>
<dbReference type="OrthoDB" id="9786495at2"/>
<evidence type="ECO:0000313" key="10">
    <source>
        <dbReference type="Proteomes" id="UP000294664"/>
    </source>
</evidence>
<evidence type="ECO:0000313" key="9">
    <source>
        <dbReference type="EMBL" id="TCT06168.1"/>
    </source>
</evidence>
<comment type="subcellular location">
    <subcellularLocation>
        <location evidence="1 7">Cell membrane</location>
        <topology evidence="1 7">Multi-pass membrane protein</topology>
    </subcellularLocation>
</comment>
<sequence>MSTDVKASADTPPPADTLPARAPFSIAGLIDRHLGVLSFIILMLALEFGLRYFRVPDYVLPPPSQIFTALVRGFAPPFLSPSQYYVNIATTLTEALLSFVLGSAFGIFAGAMVVEFKGVRRLALPYVIGLQSVPKVALAPLFVVWFGFGIESKVLLGVLLTFFPLLINTAAGLSSVERDRIELMASLKAKRWTTFRMVKFPSALPYVFAGLEMAAVYSILGAVVGEFVGGNSGLGVLILSRNAALDIAGSLAALVILAVMGIALQRAVAFARGRLLFWAPVHDRLDADS</sequence>